<evidence type="ECO:0000313" key="8">
    <source>
        <dbReference type="Proteomes" id="UP000077315"/>
    </source>
</evidence>
<name>A0A162U1F6_PHYB8</name>
<evidence type="ECO:0000313" key="7">
    <source>
        <dbReference type="EMBL" id="OAD71553.1"/>
    </source>
</evidence>
<reference evidence="8" key="1">
    <citation type="submission" date="2015-06" db="EMBL/GenBank/DDBJ databases">
        <title>Expansion of signal transduction pathways in fungi by whole-genome duplication.</title>
        <authorList>
            <consortium name="DOE Joint Genome Institute"/>
            <person name="Corrochano L.M."/>
            <person name="Kuo A."/>
            <person name="Marcet-Houben M."/>
            <person name="Polaino S."/>
            <person name="Salamov A."/>
            <person name="Villalobos J.M."/>
            <person name="Alvarez M.I."/>
            <person name="Avalos J."/>
            <person name="Benito E.P."/>
            <person name="Benoit I."/>
            <person name="Burger G."/>
            <person name="Camino L.P."/>
            <person name="Canovas D."/>
            <person name="Cerda-Olmedo E."/>
            <person name="Cheng J.-F."/>
            <person name="Dominguez A."/>
            <person name="Elias M."/>
            <person name="Eslava A.P."/>
            <person name="Glaser F."/>
            <person name="Grimwood J."/>
            <person name="Gutierrez G."/>
            <person name="Heitman J."/>
            <person name="Henrissat B."/>
            <person name="Iturriaga E.A."/>
            <person name="Lang B.F."/>
            <person name="Lavin J.L."/>
            <person name="Lee S."/>
            <person name="Li W."/>
            <person name="Lindquist E."/>
            <person name="Lopez-Garcia S."/>
            <person name="Luque E.M."/>
            <person name="Marcos A.T."/>
            <person name="Martin J."/>
            <person name="McCluskey K."/>
            <person name="Medina H.R."/>
            <person name="Miralles-Duran A."/>
            <person name="Miyazaki A."/>
            <person name="Munoz-Torres E."/>
            <person name="Oguiza J.A."/>
            <person name="Ohm R."/>
            <person name="Olmedo M."/>
            <person name="Orejas M."/>
            <person name="Ortiz-Castellanos L."/>
            <person name="Pisabarro A.G."/>
            <person name="Rodriguez-Romero J."/>
            <person name="Ruiz-Herrera J."/>
            <person name="Ruiz-Vazquez R."/>
            <person name="Sanz C."/>
            <person name="Schackwitz W."/>
            <person name="Schmutz J."/>
            <person name="Shahriari M."/>
            <person name="Shelest E."/>
            <person name="Silva-Franco F."/>
            <person name="Soanes D."/>
            <person name="Syed K."/>
            <person name="Tagua V.G."/>
            <person name="Talbot N.J."/>
            <person name="Thon M."/>
            <person name="De vries R.P."/>
            <person name="Wiebenga A."/>
            <person name="Yadav J.S."/>
            <person name="Braun E.L."/>
            <person name="Baker S."/>
            <person name="Garre V."/>
            <person name="Horwitz B."/>
            <person name="Torres-Martinez S."/>
            <person name="Idnurm A."/>
            <person name="Herrera-Estrella A."/>
            <person name="Gabaldon T."/>
            <person name="Grigoriev I.V."/>
        </authorList>
    </citation>
    <scope>NUCLEOTIDE SEQUENCE [LARGE SCALE GENOMIC DNA]</scope>
    <source>
        <strain evidence="8">NRRL 1555(-)</strain>
    </source>
</reference>
<proteinExistence type="predicted"/>
<dbReference type="AlphaFoldDB" id="A0A162U1F6"/>
<dbReference type="Pfam" id="PF08630">
    <property type="entry name" value="Dfp1_Him1_M"/>
    <property type="match status" value="1"/>
</dbReference>
<dbReference type="PROSITE" id="PS51265">
    <property type="entry name" value="ZF_DBF4"/>
    <property type="match status" value="1"/>
</dbReference>
<dbReference type="GO" id="GO:0043539">
    <property type="term" value="F:protein serine/threonine kinase activator activity"/>
    <property type="evidence" value="ECO:0007669"/>
    <property type="project" value="TreeGrafter"/>
</dbReference>
<dbReference type="GeneID" id="29003122"/>
<dbReference type="InterPro" id="IPR001357">
    <property type="entry name" value="BRCT_dom"/>
</dbReference>
<dbReference type="InterPro" id="IPR038545">
    <property type="entry name" value="Znf_DBF_sf"/>
</dbReference>
<dbReference type="CDD" id="cd00027">
    <property type="entry name" value="BRCT"/>
    <property type="match status" value="1"/>
</dbReference>
<feature type="region of interest" description="Disordered" evidence="5">
    <location>
        <begin position="309"/>
        <end position="340"/>
    </location>
</feature>
<feature type="domain" description="DBF4-type" evidence="6">
    <location>
        <begin position="462"/>
        <end position="511"/>
    </location>
</feature>
<dbReference type="SMART" id="SM00586">
    <property type="entry name" value="ZnF_DBF"/>
    <property type="match status" value="1"/>
</dbReference>
<gene>
    <name evidence="7" type="ORF">PHYBLDRAFT_70112</name>
</gene>
<dbReference type="Pfam" id="PF00533">
    <property type="entry name" value="BRCT"/>
    <property type="match status" value="1"/>
</dbReference>
<dbReference type="InterPro" id="IPR013939">
    <property type="entry name" value="Regulatory_Dfp1/Him1"/>
</dbReference>
<dbReference type="PANTHER" id="PTHR15375:SF26">
    <property type="entry name" value="PROTEIN CHIFFON"/>
    <property type="match status" value="1"/>
</dbReference>
<evidence type="ECO:0000256" key="5">
    <source>
        <dbReference type="SAM" id="MobiDB-lite"/>
    </source>
</evidence>
<dbReference type="OrthoDB" id="21380at2759"/>
<dbReference type="Pfam" id="PF07535">
    <property type="entry name" value="zf-DBF"/>
    <property type="match status" value="1"/>
</dbReference>
<dbReference type="Gene3D" id="3.40.50.10190">
    <property type="entry name" value="BRCT domain"/>
    <property type="match status" value="1"/>
</dbReference>
<feature type="region of interest" description="Disordered" evidence="5">
    <location>
        <begin position="437"/>
        <end position="459"/>
    </location>
</feature>
<protein>
    <recommendedName>
        <fullName evidence="6">DBF4-type domain-containing protein</fullName>
    </recommendedName>
</protein>
<feature type="compositionally biased region" description="Polar residues" evidence="5">
    <location>
        <begin position="34"/>
        <end position="44"/>
    </location>
</feature>
<evidence type="ECO:0000256" key="2">
    <source>
        <dbReference type="ARBA" id="ARBA00022771"/>
    </source>
</evidence>
<dbReference type="EMBL" id="KV440985">
    <property type="protein sequence ID" value="OAD71553.1"/>
    <property type="molecule type" value="Genomic_DNA"/>
</dbReference>
<dbReference type="InterPro" id="IPR036420">
    <property type="entry name" value="BRCT_dom_sf"/>
</dbReference>
<feature type="region of interest" description="Disordered" evidence="5">
    <location>
        <begin position="371"/>
        <end position="396"/>
    </location>
</feature>
<keyword evidence="3" id="KW-0862">Zinc</keyword>
<dbReference type="InterPro" id="IPR051590">
    <property type="entry name" value="Replication_Regulatory_Kinase"/>
</dbReference>
<dbReference type="GO" id="GO:0008270">
    <property type="term" value="F:zinc ion binding"/>
    <property type="evidence" value="ECO:0007669"/>
    <property type="project" value="UniProtKB-KW"/>
</dbReference>
<feature type="compositionally biased region" description="Polar residues" evidence="5">
    <location>
        <begin position="310"/>
        <end position="330"/>
    </location>
</feature>
<dbReference type="Proteomes" id="UP000077315">
    <property type="component" value="Unassembled WGS sequence"/>
</dbReference>
<dbReference type="FunFam" id="6.10.250.3410:FF:000001">
    <property type="entry name" value="Protein DBF4 homolog A"/>
    <property type="match status" value="1"/>
</dbReference>
<keyword evidence="1" id="KW-0479">Metal-binding</keyword>
<keyword evidence="2 4" id="KW-0863">Zinc-finger</keyword>
<dbReference type="GO" id="GO:0031431">
    <property type="term" value="C:Dbf4-dependent protein kinase complex"/>
    <property type="evidence" value="ECO:0007669"/>
    <property type="project" value="TreeGrafter"/>
</dbReference>
<evidence type="ECO:0000259" key="6">
    <source>
        <dbReference type="PROSITE" id="PS51265"/>
    </source>
</evidence>
<dbReference type="GO" id="GO:1901987">
    <property type="term" value="P:regulation of cell cycle phase transition"/>
    <property type="evidence" value="ECO:0007669"/>
    <property type="project" value="TreeGrafter"/>
</dbReference>
<evidence type="ECO:0000256" key="1">
    <source>
        <dbReference type="ARBA" id="ARBA00022723"/>
    </source>
</evidence>
<dbReference type="InParanoid" id="A0A162U1F6"/>
<dbReference type="PANTHER" id="PTHR15375">
    <property type="entry name" value="ACTIVATOR OF S-PHASE KINASE-RELATED"/>
    <property type="match status" value="1"/>
</dbReference>
<dbReference type="InterPro" id="IPR006572">
    <property type="entry name" value="Znf_DBF"/>
</dbReference>
<dbReference type="SUPFAM" id="SSF52113">
    <property type="entry name" value="BRCT domain"/>
    <property type="match status" value="1"/>
</dbReference>
<dbReference type="FunCoup" id="A0A162U1F6">
    <property type="interactions" value="102"/>
</dbReference>
<accession>A0A162U1F6</accession>
<feature type="region of interest" description="Disordered" evidence="5">
    <location>
        <begin position="1"/>
        <end position="58"/>
    </location>
</feature>
<dbReference type="GO" id="GO:0003676">
    <property type="term" value="F:nucleic acid binding"/>
    <property type="evidence" value="ECO:0007669"/>
    <property type="project" value="InterPro"/>
</dbReference>
<feature type="compositionally biased region" description="Polar residues" evidence="5">
    <location>
        <begin position="371"/>
        <end position="382"/>
    </location>
</feature>
<dbReference type="Gene3D" id="6.10.250.3410">
    <property type="entry name" value="DBF zinc finger"/>
    <property type="match status" value="1"/>
</dbReference>
<evidence type="ECO:0000256" key="4">
    <source>
        <dbReference type="PROSITE-ProRule" id="PRU00600"/>
    </source>
</evidence>
<evidence type="ECO:0000256" key="3">
    <source>
        <dbReference type="ARBA" id="ARBA00022833"/>
    </source>
</evidence>
<dbReference type="RefSeq" id="XP_018289593.1">
    <property type="nucleotide sequence ID" value="XM_018442216.1"/>
</dbReference>
<dbReference type="VEuPathDB" id="FungiDB:PHYBLDRAFT_70112"/>
<dbReference type="GO" id="GO:0010571">
    <property type="term" value="P:positive regulation of nuclear cell cycle DNA replication"/>
    <property type="evidence" value="ECO:0007669"/>
    <property type="project" value="TreeGrafter"/>
</dbReference>
<feature type="compositionally biased region" description="Basic and acidic residues" evidence="5">
    <location>
        <begin position="1"/>
        <end position="12"/>
    </location>
</feature>
<keyword evidence="8" id="KW-1185">Reference proteome</keyword>
<sequence>MEQTKRPSETPMKRHLTRPTENTKSIPRGRSSKPVVQQTVNPNPTKLADPPARTGQLVEETSRITRKDFCKFKIFLDSVDDATRKNVERKLKLLGVTLEPFFSKNCTHFITTKPFTPPKQTKQINAEISTKSAPLTEISNRENNSDFKIIMNRKQLNPFGTGIPTRIPAPAAPPQEELVDKAFRLNLQVWGLHDMLRCIQTILDGSNRSQRKEDVAPRGLANVLKEEKTHGVRTGIAGDANSSRPHFVPFKGYYALVEDVTGVCRPTVIKEYTKSLSQSAVERRPWPFLKDTPYGKSPFAQAIIPDDSQLKTGASGSQEQQFGRPTQTANRLPLGTHGIVPLQPKRQTTRQIPSDSLFRVSGFHPSVVQSTTSRTALASGSTMVPAEGRHLAPGDNVGRLTRRTVEVKNTREPKNEAIANVVNSAVLNFQQMQLNNNNTQDNQVKPAAEKTNGQTDRRGGNAVEEVWYCENCNRKFSSYEKHIKEDAHQAFIRDSNNFSVLDDLLSKTRRSYKEPLPLHMKPKVDPNIDGKNVRFQHSNKRSYALAVATNDDDQYPNKFQRHKIEDNEDTSEMTSTIVDDSWEKYYSVFFIWLINIGGDAKFYRIKKIQGCDIKTPSVFGLFIGTAFIPFY</sequence>
<dbReference type="STRING" id="763407.A0A162U1F6"/>
<organism evidence="7 8">
    <name type="scientific">Phycomyces blakesleeanus (strain ATCC 8743b / DSM 1359 / FGSC 10004 / NBRC 33097 / NRRL 1555)</name>
    <dbReference type="NCBI Taxonomy" id="763407"/>
    <lineage>
        <taxon>Eukaryota</taxon>
        <taxon>Fungi</taxon>
        <taxon>Fungi incertae sedis</taxon>
        <taxon>Mucoromycota</taxon>
        <taxon>Mucoromycotina</taxon>
        <taxon>Mucoromycetes</taxon>
        <taxon>Mucorales</taxon>
        <taxon>Phycomycetaceae</taxon>
        <taxon>Phycomyces</taxon>
    </lineage>
</organism>